<reference evidence="2" key="1">
    <citation type="submission" date="2022-10" db="EMBL/GenBank/DDBJ databases">
        <title>The WGS of Solirubrobacter sp. CPCC 204708.</title>
        <authorList>
            <person name="Jiang Z."/>
        </authorList>
    </citation>
    <scope>NUCLEOTIDE SEQUENCE</scope>
    <source>
        <strain evidence="2">CPCC 204708</strain>
    </source>
</reference>
<dbReference type="Gene3D" id="2.30.110.10">
    <property type="entry name" value="Electron Transport, Fmn-binding Protein, Chain A"/>
    <property type="match status" value="1"/>
</dbReference>
<gene>
    <name evidence="2" type="ORF">OJ962_24485</name>
</gene>
<keyword evidence="3" id="KW-1185">Reference proteome</keyword>
<dbReference type="InterPro" id="IPR011576">
    <property type="entry name" value="Pyridox_Oxase_N"/>
</dbReference>
<dbReference type="Proteomes" id="UP001147700">
    <property type="component" value="Unassembled WGS sequence"/>
</dbReference>
<proteinExistence type="predicted"/>
<dbReference type="SUPFAM" id="SSF50475">
    <property type="entry name" value="FMN-binding split barrel"/>
    <property type="match status" value="1"/>
</dbReference>
<dbReference type="RefSeq" id="WP_202958265.1">
    <property type="nucleotide sequence ID" value="NZ_JAPCID010000043.1"/>
</dbReference>
<evidence type="ECO:0000259" key="1">
    <source>
        <dbReference type="Pfam" id="PF01243"/>
    </source>
</evidence>
<sequence>MLGTVFETGEPWVTPVWFAFRDHVRFHWVSSPTAKHSLNLAARPQVAISIFDSSVPVGGAQAVSMKGMAEELTGEELQRGIDVFDRASRSDNGRGWELDEIRGESLLRLYRATVSEHWVLIKGRDPERGSGVDRSEQVSLG</sequence>
<protein>
    <submittedName>
        <fullName evidence="2">Pyridoxamine 5'-phosphate oxidase family protein</fullName>
    </submittedName>
</protein>
<dbReference type="InterPro" id="IPR012349">
    <property type="entry name" value="Split_barrel_FMN-bd"/>
</dbReference>
<feature type="domain" description="Pyridoxamine 5'-phosphate oxidase N-terminal" evidence="1">
    <location>
        <begin position="1"/>
        <end position="89"/>
    </location>
</feature>
<name>A0ABT4RQ29_9ACTN</name>
<evidence type="ECO:0000313" key="2">
    <source>
        <dbReference type="EMBL" id="MDA0140678.1"/>
    </source>
</evidence>
<organism evidence="2 3">
    <name type="scientific">Solirubrobacter deserti</name>
    <dbReference type="NCBI Taxonomy" id="2282478"/>
    <lineage>
        <taxon>Bacteria</taxon>
        <taxon>Bacillati</taxon>
        <taxon>Actinomycetota</taxon>
        <taxon>Thermoleophilia</taxon>
        <taxon>Solirubrobacterales</taxon>
        <taxon>Solirubrobacteraceae</taxon>
        <taxon>Solirubrobacter</taxon>
    </lineage>
</organism>
<evidence type="ECO:0000313" key="3">
    <source>
        <dbReference type="Proteomes" id="UP001147700"/>
    </source>
</evidence>
<dbReference type="Pfam" id="PF01243">
    <property type="entry name" value="PNPOx_N"/>
    <property type="match status" value="1"/>
</dbReference>
<comment type="caution">
    <text evidence="2">The sequence shown here is derived from an EMBL/GenBank/DDBJ whole genome shotgun (WGS) entry which is preliminary data.</text>
</comment>
<accession>A0ABT4RQ29</accession>
<dbReference type="EMBL" id="JAPCID010000043">
    <property type="protein sequence ID" value="MDA0140678.1"/>
    <property type="molecule type" value="Genomic_DNA"/>
</dbReference>